<dbReference type="SMART" id="SM01130">
    <property type="entry name" value="DHDPS"/>
    <property type="match status" value="1"/>
</dbReference>
<dbReference type="Proteomes" id="UP001445335">
    <property type="component" value="Unassembled WGS sequence"/>
</dbReference>
<dbReference type="PIRSF" id="PIRSF001365">
    <property type="entry name" value="DHDPS"/>
    <property type="match status" value="1"/>
</dbReference>
<evidence type="ECO:0000256" key="1">
    <source>
        <dbReference type="ARBA" id="ARBA00003294"/>
    </source>
</evidence>
<dbReference type="Gene3D" id="3.20.20.70">
    <property type="entry name" value="Aldolase class I"/>
    <property type="match status" value="1"/>
</dbReference>
<dbReference type="InterPro" id="IPR020624">
    <property type="entry name" value="Schiff_base-form_aldolases_CS"/>
</dbReference>
<accession>A0AAW1R115</accession>
<evidence type="ECO:0000313" key="14">
    <source>
        <dbReference type="EMBL" id="KAK9827308.1"/>
    </source>
</evidence>
<evidence type="ECO:0000256" key="7">
    <source>
        <dbReference type="ARBA" id="ARBA00023154"/>
    </source>
</evidence>
<comment type="caution">
    <text evidence="14">The sequence shown here is derived from an EMBL/GenBank/DDBJ whole genome shotgun (WGS) entry which is preliminary data.</text>
</comment>
<keyword evidence="15" id="KW-1185">Reference proteome</keyword>
<evidence type="ECO:0000256" key="6">
    <source>
        <dbReference type="ARBA" id="ARBA00022915"/>
    </source>
</evidence>
<dbReference type="InterPro" id="IPR005263">
    <property type="entry name" value="DapA"/>
</dbReference>
<dbReference type="PRINTS" id="PR00146">
    <property type="entry name" value="DHPICSNTHASE"/>
</dbReference>
<feature type="binding site" evidence="13">
    <location>
        <position position="180"/>
    </location>
    <ligand>
        <name>pyruvate</name>
        <dbReference type="ChEBI" id="CHEBI:15361"/>
    </ligand>
</feature>
<comment type="similarity">
    <text evidence="3 11">Belongs to the DapA family.</text>
</comment>
<dbReference type="EMBL" id="JALJOU010000059">
    <property type="protein sequence ID" value="KAK9827308.1"/>
    <property type="molecule type" value="Genomic_DNA"/>
</dbReference>
<gene>
    <name evidence="14" type="ORF">WJX81_002736</name>
</gene>
<keyword evidence="7" id="KW-0457">Lysine biosynthesis</keyword>
<comment type="catalytic activity">
    <reaction evidence="10 11">
        <text>L-aspartate 4-semialdehyde + pyruvate = (2S,4S)-4-hydroxy-2,3,4,5-tetrahydrodipicolinate + H2O + H(+)</text>
        <dbReference type="Rhea" id="RHEA:34171"/>
        <dbReference type="ChEBI" id="CHEBI:15361"/>
        <dbReference type="ChEBI" id="CHEBI:15377"/>
        <dbReference type="ChEBI" id="CHEBI:15378"/>
        <dbReference type="ChEBI" id="CHEBI:67139"/>
        <dbReference type="ChEBI" id="CHEBI:537519"/>
        <dbReference type="EC" id="4.3.3.7"/>
    </reaction>
</comment>
<keyword evidence="6" id="KW-0220">Diaminopimelate biosynthesis</keyword>
<dbReference type="SUPFAM" id="SSF51569">
    <property type="entry name" value="Aldolase"/>
    <property type="match status" value="1"/>
</dbReference>
<sequence>MDLRAYDRIVEQQVAAGVDGLIIGGTTGEGQLMSWDEHIMLIAHTVNHFGRDLLVIGNTGSNATREAVRATEQGFAVGMHAALQINPYYGKTSRSGLLNHFRAVLDEGPGILYNVPGRTGQDIPDDVVLELASHANFLGVKECTGNQRIQAYAAHGISCWSGNDDEAHAARHVFGAQGVISVTSNIVPSLYVRLMRQQNDELADSLQELIAWLFCEPNPIPVNTALAMCGLIRPVFRLPYVPLSLQQRELGAKLLRAVAADLPGVSDIKVLADSDFKLVSRY</sequence>
<dbReference type="PROSITE" id="PS00666">
    <property type="entry name" value="DHDPS_2"/>
    <property type="match status" value="1"/>
</dbReference>
<reference evidence="14 15" key="1">
    <citation type="journal article" date="2024" name="Nat. Commun.">
        <title>Phylogenomics reveals the evolutionary origins of lichenization in chlorophyte algae.</title>
        <authorList>
            <person name="Puginier C."/>
            <person name="Libourel C."/>
            <person name="Otte J."/>
            <person name="Skaloud P."/>
            <person name="Haon M."/>
            <person name="Grisel S."/>
            <person name="Petersen M."/>
            <person name="Berrin J.G."/>
            <person name="Delaux P.M."/>
            <person name="Dal Grande F."/>
            <person name="Keller J."/>
        </authorList>
    </citation>
    <scope>NUCLEOTIDE SEQUENCE [LARGE SCALE GENOMIC DNA]</scope>
    <source>
        <strain evidence="14 15">SAG 245.80</strain>
    </source>
</reference>
<evidence type="ECO:0000256" key="3">
    <source>
        <dbReference type="ARBA" id="ARBA00007592"/>
    </source>
</evidence>
<comment type="function">
    <text evidence="1">Catalyzes the condensation of (S)-aspartate-beta-semialdehyde [(S)-ASA] and pyruvate to 4-hydroxy-tetrahydrodipicolinate (HTPA).</text>
</comment>
<evidence type="ECO:0000313" key="15">
    <source>
        <dbReference type="Proteomes" id="UP001445335"/>
    </source>
</evidence>
<evidence type="ECO:0000256" key="11">
    <source>
        <dbReference type="PIRNR" id="PIRNR001365"/>
    </source>
</evidence>
<evidence type="ECO:0000256" key="13">
    <source>
        <dbReference type="PIRSR" id="PIRSR001365-2"/>
    </source>
</evidence>
<comment type="pathway">
    <text evidence="2 11">Amino-acid biosynthesis; L-lysine biosynthesis via DAP pathway; (S)-tetrahydrodipicolinate from L-aspartate: step 3/4.</text>
</comment>
<evidence type="ECO:0000256" key="8">
    <source>
        <dbReference type="ARBA" id="ARBA00023239"/>
    </source>
</evidence>
<dbReference type="Pfam" id="PF00701">
    <property type="entry name" value="DHDPS"/>
    <property type="match status" value="1"/>
</dbReference>
<dbReference type="PROSITE" id="PS00665">
    <property type="entry name" value="DHDPS_1"/>
    <property type="match status" value="1"/>
</dbReference>
<dbReference type="EC" id="4.3.3.7" evidence="4 11"/>
<evidence type="ECO:0000256" key="9">
    <source>
        <dbReference type="ARBA" id="ARBA00023270"/>
    </source>
</evidence>
<dbReference type="PANTHER" id="PTHR12128">
    <property type="entry name" value="DIHYDRODIPICOLINATE SYNTHASE"/>
    <property type="match status" value="1"/>
</dbReference>
<keyword evidence="9" id="KW-0704">Schiff base</keyword>
<evidence type="ECO:0000256" key="4">
    <source>
        <dbReference type="ARBA" id="ARBA00012086"/>
    </source>
</evidence>
<feature type="active site" description="Schiff-base intermediate with substrate" evidence="12">
    <location>
        <position position="141"/>
    </location>
</feature>
<dbReference type="PANTHER" id="PTHR12128:SF15">
    <property type="entry name" value="4-HYDROXY-TETRAHYDRODIPICOLINATE SYNTHASE 1, CHLOROPLASTIC"/>
    <property type="match status" value="1"/>
</dbReference>
<organism evidence="14 15">
    <name type="scientific">Elliptochloris bilobata</name>
    <dbReference type="NCBI Taxonomy" id="381761"/>
    <lineage>
        <taxon>Eukaryota</taxon>
        <taxon>Viridiplantae</taxon>
        <taxon>Chlorophyta</taxon>
        <taxon>core chlorophytes</taxon>
        <taxon>Trebouxiophyceae</taxon>
        <taxon>Trebouxiophyceae incertae sedis</taxon>
        <taxon>Elliptochloris clade</taxon>
        <taxon>Elliptochloris</taxon>
    </lineage>
</organism>
<dbReference type="GO" id="GO:0019877">
    <property type="term" value="P:diaminopimelate biosynthetic process"/>
    <property type="evidence" value="ECO:0007669"/>
    <property type="project" value="UniProtKB-KW"/>
</dbReference>
<dbReference type="InterPro" id="IPR020625">
    <property type="entry name" value="Schiff_base-form_aldolases_AS"/>
</dbReference>
<dbReference type="InterPro" id="IPR002220">
    <property type="entry name" value="DapA-like"/>
</dbReference>
<evidence type="ECO:0000256" key="12">
    <source>
        <dbReference type="PIRSR" id="PIRSR001365-1"/>
    </source>
</evidence>
<proteinExistence type="inferred from homology"/>
<dbReference type="GO" id="GO:0009089">
    <property type="term" value="P:lysine biosynthetic process via diaminopimelate"/>
    <property type="evidence" value="ECO:0007669"/>
    <property type="project" value="InterPro"/>
</dbReference>
<dbReference type="AlphaFoldDB" id="A0AAW1R115"/>
<name>A0AAW1R115_9CHLO</name>
<dbReference type="GO" id="GO:0008840">
    <property type="term" value="F:4-hydroxy-tetrahydrodipicolinate synthase activity"/>
    <property type="evidence" value="ECO:0007669"/>
    <property type="project" value="UniProtKB-EC"/>
</dbReference>
<dbReference type="InterPro" id="IPR013785">
    <property type="entry name" value="Aldolase_TIM"/>
</dbReference>
<feature type="binding site" evidence="13">
    <location>
        <position position="27"/>
    </location>
    <ligand>
        <name>pyruvate</name>
        <dbReference type="ChEBI" id="CHEBI:15361"/>
    </ligand>
</feature>
<dbReference type="NCBIfam" id="TIGR00674">
    <property type="entry name" value="dapA"/>
    <property type="match status" value="1"/>
</dbReference>
<evidence type="ECO:0000256" key="2">
    <source>
        <dbReference type="ARBA" id="ARBA00005120"/>
    </source>
</evidence>
<evidence type="ECO:0000256" key="10">
    <source>
        <dbReference type="ARBA" id="ARBA00047836"/>
    </source>
</evidence>
<feature type="active site" description="Proton donor/acceptor" evidence="12">
    <location>
        <position position="113"/>
    </location>
</feature>
<keyword evidence="8 11" id="KW-0456">Lyase</keyword>
<dbReference type="CDD" id="cd00950">
    <property type="entry name" value="DHDPS"/>
    <property type="match status" value="1"/>
</dbReference>
<protein>
    <recommendedName>
        <fullName evidence="4 11">4-hydroxy-tetrahydrodipicolinate synthase</fullName>
        <shortName evidence="11">HTPA synthase</shortName>
        <ecNumber evidence="4 11">4.3.3.7</ecNumber>
    </recommendedName>
</protein>
<evidence type="ECO:0000256" key="5">
    <source>
        <dbReference type="ARBA" id="ARBA00022605"/>
    </source>
</evidence>
<keyword evidence="5" id="KW-0028">Amino-acid biosynthesis</keyword>